<keyword evidence="7" id="KW-1133">Transmembrane helix</keyword>
<dbReference type="KEGG" id="mgk:FSB76_17935"/>
<dbReference type="InterPro" id="IPR003661">
    <property type="entry name" value="HisK_dim/P_dom"/>
</dbReference>
<dbReference type="SMART" id="SM00387">
    <property type="entry name" value="HATPase_c"/>
    <property type="match status" value="1"/>
</dbReference>
<evidence type="ECO:0000259" key="9">
    <source>
        <dbReference type="PROSITE" id="PS50110"/>
    </source>
</evidence>
<keyword evidence="5" id="KW-0418">Kinase</keyword>
<gene>
    <name evidence="10" type="ORF">FSB76_17935</name>
</gene>
<dbReference type="OrthoDB" id="9811889at2"/>
<evidence type="ECO:0000313" key="10">
    <source>
        <dbReference type="EMBL" id="QEC77730.1"/>
    </source>
</evidence>
<proteinExistence type="predicted"/>
<keyword evidence="7" id="KW-0812">Transmembrane</keyword>
<feature type="transmembrane region" description="Helical" evidence="7">
    <location>
        <begin position="136"/>
        <end position="155"/>
    </location>
</feature>
<dbReference type="SUPFAM" id="SSF52172">
    <property type="entry name" value="CheY-like"/>
    <property type="match status" value="1"/>
</dbReference>
<feature type="transmembrane region" description="Helical" evidence="7">
    <location>
        <begin position="55"/>
        <end position="75"/>
    </location>
</feature>
<dbReference type="RefSeq" id="WP_147055686.1">
    <property type="nucleotide sequence ID" value="NZ_CP042437.1"/>
</dbReference>
<comment type="catalytic activity">
    <reaction evidence="1">
        <text>ATP + protein L-histidine = ADP + protein N-phospho-L-histidine.</text>
        <dbReference type="EC" id="2.7.13.3"/>
    </reaction>
</comment>
<accession>A0A5B8W182</accession>
<dbReference type="InterPro" id="IPR005467">
    <property type="entry name" value="His_kinase_dom"/>
</dbReference>
<evidence type="ECO:0000313" key="11">
    <source>
        <dbReference type="Proteomes" id="UP000321362"/>
    </source>
</evidence>
<dbReference type="Pfam" id="PF02518">
    <property type="entry name" value="HATPase_c"/>
    <property type="match status" value="1"/>
</dbReference>
<name>A0A5B8W182_9SPHI</name>
<dbReference type="PRINTS" id="PR00344">
    <property type="entry name" value="BCTRLSENSOR"/>
</dbReference>
<dbReference type="PROSITE" id="PS50110">
    <property type="entry name" value="RESPONSE_REGULATORY"/>
    <property type="match status" value="1"/>
</dbReference>
<protein>
    <recommendedName>
        <fullName evidence="2">histidine kinase</fullName>
        <ecNumber evidence="2">2.7.13.3</ecNumber>
    </recommendedName>
</protein>
<keyword evidence="3 6" id="KW-0597">Phosphoprotein</keyword>
<feature type="domain" description="Histidine kinase" evidence="8">
    <location>
        <begin position="216"/>
        <end position="437"/>
    </location>
</feature>
<reference evidence="10 11" key="1">
    <citation type="journal article" date="2013" name="J. Microbiol.">
        <title>Mucilaginibacter ginsenosidivorax sp. nov., with ginsenoside converting activity isolated from sediment.</title>
        <authorList>
            <person name="Kim J.K."/>
            <person name="Choi T.E."/>
            <person name="Liu Q.M."/>
            <person name="Park H.Y."/>
            <person name="Yi T.H."/>
            <person name="Yoon M.H."/>
            <person name="Kim S.C."/>
            <person name="Im W.T."/>
        </authorList>
    </citation>
    <scope>NUCLEOTIDE SEQUENCE [LARGE SCALE GENOMIC DNA]</scope>
    <source>
        <strain evidence="10 11">KHI28</strain>
    </source>
</reference>
<dbReference type="PROSITE" id="PS50109">
    <property type="entry name" value="HIS_KIN"/>
    <property type="match status" value="1"/>
</dbReference>
<dbReference type="EMBL" id="CP042437">
    <property type="protein sequence ID" value="QEC77730.1"/>
    <property type="molecule type" value="Genomic_DNA"/>
</dbReference>
<dbReference type="Pfam" id="PF00072">
    <property type="entry name" value="Response_reg"/>
    <property type="match status" value="1"/>
</dbReference>
<evidence type="ECO:0000256" key="2">
    <source>
        <dbReference type="ARBA" id="ARBA00012438"/>
    </source>
</evidence>
<dbReference type="SUPFAM" id="SSF47384">
    <property type="entry name" value="Homodimeric domain of signal transducing histidine kinase"/>
    <property type="match status" value="1"/>
</dbReference>
<feature type="transmembrane region" description="Helical" evidence="7">
    <location>
        <begin position="109"/>
        <end position="124"/>
    </location>
</feature>
<dbReference type="Pfam" id="PF00512">
    <property type="entry name" value="HisKA"/>
    <property type="match status" value="1"/>
</dbReference>
<evidence type="ECO:0000256" key="5">
    <source>
        <dbReference type="ARBA" id="ARBA00022777"/>
    </source>
</evidence>
<dbReference type="AlphaFoldDB" id="A0A5B8W182"/>
<dbReference type="InterPro" id="IPR011006">
    <property type="entry name" value="CheY-like_superfamily"/>
</dbReference>
<feature type="transmembrane region" description="Helical" evidence="7">
    <location>
        <begin position="84"/>
        <end position="103"/>
    </location>
</feature>
<dbReference type="Gene3D" id="3.30.565.10">
    <property type="entry name" value="Histidine kinase-like ATPase, C-terminal domain"/>
    <property type="match status" value="1"/>
</dbReference>
<dbReference type="InterPro" id="IPR004358">
    <property type="entry name" value="Sig_transdc_His_kin-like_C"/>
</dbReference>
<evidence type="ECO:0000256" key="3">
    <source>
        <dbReference type="ARBA" id="ARBA00022553"/>
    </source>
</evidence>
<keyword evidence="4" id="KW-0808">Transferase</keyword>
<dbReference type="PANTHER" id="PTHR43047:SF64">
    <property type="entry name" value="HISTIDINE KINASE CONTAINING CHEY-HOMOLOGOUS RECEIVER DOMAIN AND PAS DOMAIN-RELATED"/>
    <property type="match status" value="1"/>
</dbReference>
<dbReference type="SMART" id="SM00448">
    <property type="entry name" value="REC"/>
    <property type="match status" value="1"/>
</dbReference>
<dbReference type="SMART" id="SM00388">
    <property type="entry name" value="HisKA"/>
    <property type="match status" value="1"/>
</dbReference>
<evidence type="ECO:0000256" key="6">
    <source>
        <dbReference type="PROSITE-ProRule" id="PRU00169"/>
    </source>
</evidence>
<dbReference type="Gene3D" id="1.10.287.130">
    <property type="match status" value="1"/>
</dbReference>
<dbReference type="InterPro" id="IPR003594">
    <property type="entry name" value="HATPase_dom"/>
</dbReference>
<organism evidence="10 11">
    <name type="scientific">Mucilaginibacter ginsenosidivorax</name>
    <dbReference type="NCBI Taxonomy" id="862126"/>
    <lineage>
        <taxon>Bacteria</taxon>
        <taxon>Pseudomonadati</taxon>
        <taxon>Bacteroidota</taxon>
        <taxon>Sphingobacteriia</taxon>
        <taxon>Sphingobacteriales</taxon>
        <taxon>Sphingobacteriaceae</taxon>
        <taxon>Mucilaginibacter</taxon>
    </lineage>
</organism>
<keyword evidence="7" id="KW-0472">Membrane</keyword>
<dbReference type="InterPro" id="IPR036890">
    <property type="entry name" value="HATPase_C_sf"/>
</dbReference>
<evidence type="ECO:0000256" key="7">
    <source>
        <dbReference type="SAM" id="Phobius"/>
    </source>
</evidence>
<sequence length="582" mass="64493">MDKITDKYHQPVNTDPKRQDLLFDLKEVSKRTYQLGLSALSLGVFLSVYDAFIGMYVSSFLLACFCLAILMFVVLKWQDAIKDLTISIFSVICGLLICLVLLEGLQTDQYLYFFPALIAVPLVVDLKHKQGKKPGIFVGIMIFAFVACIVIGNYVPPLADFTAGQSARLALVNRFTALGSTIVLAALYTFFEKKYIEEIVSQSDRVINTKTQFLATMGHELRTPLNGIIGIVNLLKQENSATRQAEYISILQSSADHMLQQVNDILDFNKIEAGKLELHPITINLSNFLLNVCLPFKVLSANSNVEVLADIDRQLDILVLADDMRLTQVLNNIFANALKFTGNGYVKLKATCLKKNDKQIAVDFVIEDTGIGIDKADQEKIFEGFWQVYHEGTRELTGTGLGLTICNRILQLMGAKLSLESEKGRGSKFSFGLTFNIAHVAPLPIPLKPVADNGDLKLLRVLLAEDNKINMMVAKKALTSFGATVDAAYDGVEALARLEDFPHYDIVLLDLEMPVMNGYEAVFEIKKKYPLVPVIAFTASLVDQKMLADLLASGFNDCILKPFNPQQLSTVIKKHTGVKEGV</sequence>
<feature type="transmembrane region" description="Helical" evidence="7">
    <location>
        <begin position="175"/>
        <end position="191"/>
    </location>
</feature>
<dbReference type="InterPro" id="IPR001789">
    <property type="entry name" value="Sig_transdc_resp-reg_receiver"/>
</dbReference>
<dbReference type="GO" id="GO:0000155">
    <property type="term" value="F:phosphorelay sensor kinase activity"/>
    <property type="evidence" value="ECO:0007669"/>
    <property type="project" value="InterPro"/>
</dbReference>
<dbReference type="InterPro" id="IPR036097">
    <property type="entry name" value="HisK_dim/P_sf"/>
</dbReference>
<evidence type="ECO:0000259" key="8">
    <source>
        <dbReference type="PROSITE" id="PS50109"/>
    </source>
</evidence>
<dbReference type="SUPFAM" id="SSF55874">
    <property type="entry name" value="ATPase domain of HSP90 chaperone/DNA topoisomerase II/histidine kinase"/>
    <property type="match status" value="1"/>
</dbReference>
<dbReference type="PANTHER" id="PTHR43047">
    <property type="entry name" value="TWO-COMPONENT HISTIDINE PROTEIN KINASE"/>
    <property type="match status" value="1"/>
</dbReference>
<keyword evidence="11" id="KW-1185">Reference proteome</keyword>
<dbReference type="Gene3D" id="3.40.50.2300">
    <property type="match status" value="1"/>
</dbReference>
<evidence type="ECO:0000256" key="1">
    <source>
        <dbReference type="ARBA" id="ARBA00000085"/>
    </source>
</evidence>
<dbReference type="EC" id="2.7.13.3" evidence="2"/>
<evidence type="ECO:0000256" key="4">
    <source>
        <dbReference type="ARBA" id="ARBA00022679"/>
    </source>
</evidence>
<dbReference type="CDD" id="cd00082">
    <property type="entry name" value="HisKA"/>
    <property type="match status" value="1"/>
</dbReference>
<feature type="modified residue" description="4-aspartylphosphate" evidence="6">
    <location>
        <position position="510"/>
    </location>
</feature>
<dbReference type="Proteomes" id="UP000321362">
    <property type="component" value="Chromosome"/>
</dbReference>
<dbReference type="CDD" id="cd17546">
    <property type="entry name" value="REC_hyHK_CKI1_RcsC-like"/>
    <property type="match status" value="1"/>
</dbReference>
<feature type="domain" description="Response regulatory" evidence="9">
    <location>
        <begin position="460"/>
        <end position="576"/>
    </location>
</feature>